<name>A0A0A8L6T7_9SACH</name>
<accession>A0A0A8L6T7</accession>
<keyword evidence="3" id="KW-0808">Transferase</keyword>
<dbReference type="GO" id="GO:0005634">
    <property type="term" value="C:nucleus"/>
    <property type="evidence" value="ECO:0007669"/>
    <property type="project" value="UniProtKB-SubCell"/>
</dbReference>
<organism evidence="10 11">
    <name type="scientific">Kluyveromyces dobzhanskii CBS 2104</name>
    <dbReference type="NCBI Taxonomy" id="1427455"/>
    <lineage>
        <taxon>Eukaryota</taxon>
        <taxon>Fungi</taxon>
        <taxon>Dikarya</taxon>
        <taxon>Ascomycota</taxon>
        <taxon>Saccharomycotina</taxon>
        <taxon>Saccharomycetes</taxon>
        <taxon>Saccharomycetales</taxon>
        <taxon>Saccharomycetaceae</taxon>
        <taxon>Kluyveromyces</taxon>
    </lineage>
</organism>
<evidence type="ECO:0000256" key="9">
    <source>
        <dbReference type="ARBA" id="ARBA00048940"/>
    </source>
</evidence>
<keyword evidence="11" id="KW-1185">Reference proteome</keyword>
<comment type="caution">
    <text evidence="10">The sequence shown here is derived from an EMBL/GenBank/DDBJ whole genome shotgun (WGS) entry which is preliminary data.</text>
</comment>
<keyword evidence="7" id="KW-0804">Transcription</keyword>
<evidence type="ECO:0000313" key="11">
    <source>
        <dbReference type="Proteomes" id="UP000031516"/>
    </source>
</evidence>
<comment type="catalytic activity">
    <reaction evidence="9">
        <text>L-lysyl-[histone] + acetyl-CoA = N(6)-acetyl-L-lysyl-[histone] + CoA + H(+)</text>
        <dbReference type="Rhea" id="RHEA:21992"/>
        <dbReference type="Rhea" id="RHEA-COMP:9845"/>
        <dbReference type="Rhea" id="RHEA-COMP:11338"/>
        <dbReference type="ChEBI" id="CHEBI:15378"/>
        <dbReference type="ChEBI" id="CHEBI:29969"/>
        <dbReference type="ChEBI" id="CHEBI:57287"/>
        <dbReference type="ChEBI" id="CHEBI:57288"/>
        <dbReference type="ChEBI" id="CHEBI:61930"/>
        <dbReference type="EC" id="2.3.1.48"/>
    </reaction>
    <physiologicalReaction direction="left-to-right" evidence="9">
        <dbReference type="Rhea" id="RHEA:21993"/>
    </physiologicalReaction>
</comment>
<dbReference type="Proteomes" id="UP000031516">
    <property type="component" value="Unassembled WGS sequence"/>
</dbReference>
<dbReference type="AlphaFoldDB" id="A0A0A8L6T7"/>
<evidence type="ECO:0000256" key="1">
    <source>
        <dbReference type="ARBA" id="ARBA00004123"/>
    </source>
</evidence>
<dbReference type="GO" id="GO:0006355">
    <property type="term" value="P:regulation of DNA-templated transcription"/>
    <property type="evidence" value="ECO:0007669"/>
    <property type="project" value="InterPro"/>
</dbReference>
<keyword evidence="8" id="KW-0539">Nucleus</keyword>
<evidence type="ECO:0000256" key="7">
    <source>
        <dbReference type="ARBA" id="ARBA00023163"/>
    </source>
</evidence>
<keyword evidence="5" id="KW-0007">Acetylation</keyword>
<comment type="subcellular location">
    <subcellularLocation>
        <location evidence="1">Nucleus</location>
    </subcellularLocation>
</comment>
<proteinExistence type="predicted"/>
<dbReference type="InterPro" id="IPR051236">
    <property type="entry name" value="HAT_RTT109-like"/>
</dbReference>
<sequence>MKKREQLMMMTRKDGYGKRGSNQAMTLEIYLQGSLPIDNEFEIINLQSIPRETSPIVFHRSEAGDKCQRKVTTIKTQHFITLCYKEKVVFAIEIVVFFTLSSDIGTPAEKLLFVSKADTNGYCDCRLDIGRVTKSIISYVLSISPDHYLNKVKPLKRTISSNVNIIKRSTSVRKALNILGKRRLDSKGRSLKAAISERELYASFPTPLEIVTKISLFTRAEPQYLFSNSSRNAKKHVLTGEKLLKWWLKIIDQVVVESFSDGTMATLQIPGEEKRLISNYLRNTVHRNWSVGDIFSKSPQDIALYKIPLFPDDPKGRFLDQLINDGRIYKVNVFTFWTELQARQEFRLGSTVSVIGVSGKYIGTSNEPRQFDIVVPFSKKRFKNLKNYITGEEYDTEEGAEEAYMNVRDILRTYYSANMVKITGSYIKPTPSSTEIADNANAIHTLNVQRKSK</sequence>
<dbReference type="PROSITE" id="PS51728">
    <property type="entry name" value="RTT109_HAT"/>
    <property type="match status" value="1"/>
</dbReference>
<keyword evidence="6" id="KW-0805">Transcription regulation</keyword>
<evidence type="ECO:0000256" key="3">
    <source>
        <dbReference type="ARBA" id="ARBA00022679"/>
    </source>
</evidence>
<dbReference type="PIRSF" id="PIRSF027124">
    <property type="entry name" value="Histone_acetylase_Rtt109"/>
    <property type="match status" value="1"/>
</dbReference>
<dbReference type="InterPro" id="IPR016849">
    <property type="entry name" value="Rtt109"/>
</dbReference>
<dbReference type="SMART" id="SM01250">
    <property type="entry name" value="KAT11"/>
    <property type="match status" value="1"/>
</dbReference>
<dbReference type="InterPro" id="IPR013178">
    <property type="entry name" value="Histone_AcTrfase_Rtt109/CBP"/>
</dbReference>
<dbReference type="PANTHER" id="PTHR31571">
    <property type="entry name" value="ALTERED INHERITANCE OF MITOCHONDRIA PROTEIN 6"/>
    <property type="match status" value="1"/>
</dbReference>
<evidence type="ECO:0000256" key="5">
    <source>
        <dbReference type="ARBA" id="ARBA00022990"/>
    </source>
</evidence>
<protein>
    <recommendedName>
        <fullName evidence="2">histone acetyltransferase</fullName>
        <ecNumber evidence="2">2.3.1.48</ecNumber>
    </recommendedName>
</protein>
<evidence type="ECO:0000256" key="4">
    <source>
        <dbReference type="ARBA" id="ARBA00022763"/>
    </source>
</evidence>
<dbReference type="PANTHER" id="PTHR31571:SF2">
    <property type="entry name" value="HISTONE ACETYLTRANSFERASE RTT109"/>
    <property type="match status" value="1"/>
</dbReference>
<dbReference type="EMBL" id="CCBQ010000039">
    <property type="protein sequence ID" value="CDO94731.1"/>
    <property type="molecule type" value="Genomic_DNA"/>
</dbReference>
<dbReference type="OrthoDB" id="3361892at2759"/>
<gene>
    <name evidence="10" type="ORF">KLDO_g2986</name>
</gene>
<dbReference type="Pfam" id="PF08214">
    <property type="entry name" value="HAT_KAT11"/>
    <property type="match status" value="1"/>
</dbReference>
<evidence type="ECO:0000313" key="10">
    <source>
        <dbReference type="EMBL" id="CDO94731.1"/>
    </source>
</evidence>
<evidence type="ECO:0000256" key="2">
    <source>
        <dbReference type="ARBA" id="ARBA00013184"/>
    </source>
</evidence>
<dbReference type="EC" id="2.3.1.48" evidence="2"/>
<dbReference type="GO" id="GO:0006974">
    <property type="term" value="P:DNA damage response"/>
    <property type="evidence" value="ECO:0007669"/>
    <property type="project" value="UniProtKB-KW"/>
</dbReference>
<keyword evidence="4" id="KW-0227">DNA damage</keyword>
<dbReference type="GO" id="GO:0032931">
    <property type="term" value="F:histone H3K56 acetyltransferase activity"/>
    <property type="evidence" value="ECO:0007669"/>
    <property type="project" value="TreeGrafter"/>
</dbReference>
<evidence type="ECO:0000256" key="8">
    <source>
        <dbReference type="ARBA" id="ARBA00023242"/>
    </source>
</evidence>
<reference evidence="10 11" key="1">
    <citation type="submission" date="2014-03" db="EMBL/GenBank/DDBJ databases">
        <title>The genome of Kluyveromyces dobzhanskii.</title>
        <authorList>
            <person name="Nystedt B."/>
            <person name="Astrom S."/>
        </authorList>
    </citation>
    <scope>NUCLEOTIDE SEQUENCE [LARGE SCALE GENOMIC DNA]</scope>
    <source>
        <strain evidence="10 11">CBS 2104</strain>
    </source>
</reference>
<evidence type="ECO:0000256" key="6">
    <source>
        <dbReference type="ARBA" id="ARBA00023015"/>
    </source>
</evidence>